<evidence type="ECO:0000256" key="2">
    <source>
        <dbReference type="ARBA" id="ARBA00022857"/>
    </source>
</evidence>
<dbReference type="Pfam" id="PF00106">
    <property type="entry name" value="adh_short"/>
    <property type="match status" value="1"/>
</dbReference>
<dbReference type="GO" id="GO:0005737">
    <property type="term" value="C:cytoplasm"/>
    <property type="evidence" value="ECO:0007669"/>
    <property type="project" value="TreeGrafter"/>
</dbReference>
<protein>
    <submittedName>
        <fullName evidence="5">Norsolorinic acid ketoreductase</fullName>
    </submittedName>
</protein>
<evidence type="ECO:0000256" key="3">
    <source>
        <dbReference type="ARBA" id="ARBA00023002"/>
    </source>
</evidence>
<accession>A0A4U6XH75</accession>
<keyword evidence="2" id="KW-0521">NADP</keyword>
<evidence type="ECO:0000256" key="1">
    <source>
        <dbReference type="ARBA" id="ARBA00006484"/>
    </source>
</evidence>
<feature type="domain" description="Ketoreductase" evidence="4">
    <location>
        <begin position="5"/>
        <end position="204"/>
    </location>
</feature>
<dbReference type="EMBL" id="PJEX01000123">
    <property type="protein sequence ID" value="TKW54769.1"/>
    <property type="molecule type" value="Genomic_DNA"/>
</dbReference>
<dbReference type="CDD" id="cd05325">
    <property type="entry name" value="carb_red_sniffer_like_SDR_c"/>
    <property type="match status" value="1"/>
</dbReference>
<dbReference type="PANTHER" id="PTHR43544">
    <property type="entry name" value="SHORT-CHAIN DEHYDROGENASE/REDUCTASE"/>
    <property type="match status" value="1"/>
</dbReference>
<dbReference type="PANTHER" id="PTHR43544:SF7">
    <property type="entry name" value="NADB-LER2"/>
    <property type="match status" value="1"/>
</dbReference>
<comment type="similarity">
    <text evidence="1">Belongs to the short-chain dehydrogenases/reductases (SDR) family.</text>
</comment>
<dbReference type="InterPro" id="IPR057326">
    <property type="entry name" value="KR_dom"/>
</dbReference>
<dbReference type="AlphaFoldDB" id="A0A4U6XH75"/>
<dbReference type="InterPro" id="IPR002347">
    <property type="entry name" value="SDR_fam"/>
</dbReference>
<reference evidence="5 6" key="1">
    <citation type="journal article" date="2019" name="PLoS ONE">
        <title>Comparative genome analysis indicates high evolutionary potential of pathogenicity genes in Colletotrichum tanaceti.</title>
        <authorList>
            <person name="Lelwala R.V."/>
            <person name="Korhonen P.K."/>
            <person name="Young N.D."/>
            <person name="Scott J.B."/>
            <person name="Ades P.A."/>
            <person name="Gasser R.B."/>
            <person name="Taylor P.W.J."/>
        </authorList>
    </citation>
    <scope>NUCLEOTIDE SEQUENCE [LARGE SCALE GENOMIC DNA]</scope>
    <source>
        <strain evidence="5">BRIP57314</strain>
    </source>
</reference>
<sequence>MSSGLTYLITGANRGIGLGFVSLLLRRPSTTVIAGVRDPSNPSSKALADLPRGEGSRLVVVKIDSFVESDPAAAVETIRTEHGIAALDVVIANAGIAGTGAPANVSDVEFKSALEHFTVNSVAPLVLFRAAAPLLKASPSKNPVFVGISSMIGSNGAAETIAQIPGVSPYGASKAALNWFVRRLHFEETWLTTVAIHPGLVETDMGAGLAKSSGVDLKAFGAITVKQSVEGVVAVLDKANRASSGLFKNYDGTDLPW</sequence>
<name>A0A4U6XH75_9PEZI</name>
<gene>
    <name evidence="5" type="primary">nor-1</name>
    <name evidence="5" type="ORF">CTA1_12202</name>
</gene>
<keyword evidence="3" id="KW-0560">Oxidoreductase</keyword>
<comment type="caution">
    <text evidence="5">The sequence shown here is derived from an EMBL/GenBank/DDBJ whole genome shotgun (WGS) entry which is preliminary data.</text>
</comment>
<evidence type="ECO:0000313" key="6">
    <source>
        <dbReference type="Proteomes" id="UP000310108"/>
    </source>
</evidence>
<dbReference type="GO" id="GO:0016491">
    <property type="term" value="F:oxidoreductase activity"/>
    <property type="evidence" value="ECO:0007669"/>
    <property type="project" value="UniProtKB-KW"/>
</dbReference>
<dbReference type="PRINTS" id="PR00081">
    <property type="entry name" value="GDHRDH"/>
</dbReference>
<keyword evidence="6" id="KW-1185">Reference proteome</keyword>
<evidence type="ECO:0000313" key="5">
    <source>
        <dbReference type="EMBL" id="TKW54769.1"/>
    </source>
</evidence>
<dbReference type="Gene3D" id="3.40.50.720">
    <property type="entry name" value="NAD(P)-binding Rossmann-like Domain"/>
    <property type="match status" value="1"/>
</dbReference>
<dbReference type="OrthoDB" id="9876299at2759"/>
<dbReference type="SMART" id="SM00822">
    <property type="entry name" value="PKS_KR"/>
    <property type="match status" value="1"/>
</dbReference>
<proteinExistence type="inferred from homology"/>
<organism evidence="5 6">
    <name type="scientific">Colletotrichum tanaceti</name>
    <dbReference type="NCBI Taxonomy" id="1306861"/>
    <lineage>
        <taxon>Eukaryota</taxon>
        <taxon>Fungi</taxon>
        <taxon>Dikarya</taxon>
        <taxon>Ascomycota</taxon>
        <taxon>Pezizomycotina</taxon>
        <taxon>Sordariomycetes</taxon>
        <taxon>Hypocreomycetidae</taxon>
        <taxon>Glomerellales</taxon>
        <taxon>Glomerellaceae</taxon>
        <taxon>Colletotrichum</taxon>
        <taxon>Colletotrichum destructivum species complex</taxon>
    </lineage>
</organism>
<dbReference type="InterPro" id="IPR051468">
    <property type="entry name" value="Fungal_SecMetab_SDRs"/>
</dbReference>
<dbReference type="InterPro" id="IPR036291">
    <property type="entry name" value="NAD(P)-bd_dom_sf"/>
</dbReference>
<evidence type="ECO:0000259" key="4">
    <source>
        <dbReference type="SMART" id="SM00822"/>
    </source>
</evidence>
<dbReference type="Proteomes" id="UP000310108">
    <property type="component" value="Unassembled WGS sequence"/>
</dbReference>
<dbReference type="SUPFAM" id="SSF51735">
    <property type="entry name" value="NAD(P)-binding Rossmann-fold domains"/>
    <property type="match status" value="1"/>
</dbReference>